<dbReference type="EMBL" id="CP094929">
    <property type="protein sequence ID" value="UOM51292.1"/>
    <property type="molecule type" value="Genomic_DNA"/>
</dbReference>
<dbReference type="InterPro" id="IPR000182">
    <property type="entry name" value="GNAT_dom"/>
</dbReference>
<keyword evidence="2" id="KW-0012">Acyltransferase</keyword>
<proteinExistence type="predicted"/>
<organism evidence="2 3">
    <name type="scientific">Sphaerochaeta associata</name>
    <dbReference type="NCBI Taxonomy" id="1129264"/>
    <lineage>
        <taxon>Bacteria</taxon>
        <taxon>Pseudomonadati</taxon>
        <taxon>Spirochaetota</taxon>
        <taxon>Spirochaetia</taxon>
        <taxon>Spirochaetales</taxon>
        <taxon>Sphaerochaetaceae</taxon>
        <taxon>Sphaerochaeta</taxon>
    </lineage>
</organism>
<protein>
    <submittedName>
        <fullName evidence="2">GNAT family N-acetyltransferase</fullName>
        <ecNumber evidence="2">2.3.1.-</ecNumber>
    </submittedName>
</protein>
<gene>
    <name evidence="2" type="ORF">MUG09_00705</name>
</gene>
<keyword evidence="3" id="KW-1185">Reference proteome</keyword>
<reference evidence="3" key="1">
    <citation type="journal article" date="2024" name="J Bioinform Genom">
        <title>Complete genome sequence of the type strain bacterium Sphaerochaeta associata GLS2t (VKM B-2742)t.</title>
        <authorList>
            <person name="Troshina O.Y."/>
            <person name="Tepeeva A.N."/>
            <person name="Arzamasceva V.O."/>
            <person name="Whitman W.B."/>
            <person name="Varghese N."/>
            <person name="Shapiro N."/>
            <person name="Woyke T."/>
            <person name="Kripides N.C."/>
            <person name="Vasilenko O.V."/>
        </authorList>
    </citation>
    <scope>NUCLEOTIDE SEQUENCE [LARGE SCALE GENOMIC DNA]</scope>
    <source>
        <strain evidence="3">GLS2T</strain>
    </source>
</reference>
<dbReference type="Pfam" id="PF00583">
    <property type="entry name" value="Acetyltransf_1"/>
    <property type="match status" value="1"/>
</dbReference>
<dbReference type="GO" id="GO:0016746">
    <property type="term" value="F:acyltransferase activity"/>
    <property type="evidence" value="ECO:0007669"/>
    <property type="project" value="UniProtKB-KW"/>
</dbReference>
<dbReference type="EC" id="2.3.1.-" evidence="2"/>
<evidence type="ECO:0000259" key="1">
    <source>
        <dbReference type="PROSITE" id="PS51186"/>
    </source>
</evidence>
<evidence type="ECO:0000313" key="2">
    <source>
        <dbReference type="EMBL" id="UOM51292.1"/>
    </source>
</evidence>
<dbReference type="Proteomes" id="UP000829708">
    <property type="component" value="Chromosome"/>
</dbReference>
<dbReference type="SUPFAM" id="SSF55729">
    <property type="entry name" value="Acyl-CoA N-acyltransferases (Nat)"/>
    <property type="match status" value="1"/>
</dbReference>
<keyword evidence="2" id="KW-0808">Transferase</keyword>
<dbReference type="Gene3D" id="3.40.630.30">
    <property type="match status" value="1"/>
</dbReference>
<dbReference type="PROSITE" id="PS51186">
    <property type="entry name" value="GNAT"/>
    <property type="match status" value="1"/>
</dbReference>
<name>A0ABY4DBU3_9SPIR</name>
<evidence type="ECO:0000313" key="3">
    <source>
        <dbReference type="Proteomes" id="UP000829708"/>
    </source>
</evidence>
<sequence length="219" mass="25225">MPINILEREVQIHLGSYLYNPSIQSMDRVMHTGHSEGKVGDMGKGAITLVPVVRESTHEHGVLRNLLKMSCYEWSRYNQLEVDAAGTYALEGHASAYWTKEGYYAFLISVDEQWAGFVFFDTHDFIVHIDYDYSMAEFFVMHAYRHRGIGRYVATRLFERFGGVWEIGCHPNDLSSVRFWEKVVGDYTLGNCELMFSCPELKYHDGTLGNVISFHTDTR</sequence>
<dbReference type="RefSeq" id="WP_244772664.1">
    <property type="nucleotide sequence ID" value="NZ_CP094929.1"/>
</dbReference>
<accession>A0ABY4DBU3</accession>
<dbReference type="InterPro" id="IPR016181">
    <property type="entry name" value="Acyl_CoA_acyltransferase"/>
</dbReference>
<feature type="domain" description="N-acetyltransferase" evidence="1">
    <location>
        <begin position="64"/>
        <end position="205"/>
    </location>
</feature>